<evidence type="ECO:0000313" key="2">
    <source>
        <dbReference type="Proteomes" id="UP001574673"/>
    </source>
</evidence>
<proteinExistence type="predicted"/>
<comment type="caution">
    <text evidence="1">The sequence shown here is derived from an EMBL/GenBank/DDBJ whole genome shotgun (WGS) entry which is preliminary data.</text>
</comment>
<dbReference type="Proteomes" id="UP001574673">
    <property type="component" value="Unassembled WGS sequence"/>
</dbReference>
<accession>A0ABV4UAX9</accession>
<protein>
    <submittedName>
        <fullName evidence="1">Uncharacterized protein</fullName>
    </submittedName>
</protein>
<sequence>MRALPGVTTCVRCQEILESAQNGGWSNDDYGRYLAARLAALRVFWLRGGLWQALACPD</sequence>
<name>A0ABV4UAX9_9RHOO</name>
<keyword evidence="2" id="KW-1185">Reference proteome</keyword>
<reference evidence="2" key="1">
    <citation type="submission" date="2024-06" db="EMBL/GenBank/DDBJ databases">
        <title>Radixoralia hellwigii gen. nov., sp nov., isolated from a root canal in the human oral cavity.</title>
        <authorList>
            <person name="Bartsch S."/>
            <person name="Wittmer A."/>
            <person name="Schulz A.-K."/>
            <person name="Neumann-Schaal M."/>
            <person name="Wolf J."/>
            <person name="Gronow S."/>
            <person name="Tennert C."/>
            <person name="Haecker G."/>
            <person name="Cieplik F."/>
            <person name="Al-Ahmad A."/>
        </authorList>
    </citation>
    <scope>NUCLEOTIDE SEQUENCE [LARGE SCALE GENOMIC DNA]</scope>
    <source>
        <strain evidence="2">Wk13</strain>
    </source>
</reference>
<organism evidence="1 2">
    <name type="scientific">Dentiradicibacter hellwigii</name>
    <dbReference type="NCBI Taxonomy" id="3149053"/>
    <lineage>
        <taxon>Bacteria</taxon>
        <taxon>Pseudomonadati</taxon>
        <taxon>Pseudomonadota</taxon>
        <taxon>Betaproteobacteria</taxon>
        <taxon>Rhodocyclales</taxon>
        <taxon>Rhodocyclaceae</taxon>
        <taxon>Dentiradicibacter</taxon>
    </lineage>
</organism>
<gene>
    <name evidence="1" type="ORF">ABCS64_00065</name>
</gene>
<dbReference type="RefSeq" id="WP_418890282.1">
    <property type="nucleotide sequence ID" value="NZ_JBEUWX010000001.1"/>
</dbReference>
<dbReference type="EMBL" id="JBEUWX010000001">
    <property type="protein sequence ID" value="MFA9948733.1"/>
    <property type="molecule type" value="Genomic_DNA"/>
</dbReference>
<evidence type="ECO:0000313" key="1">
    <source>
        <dbReference type="EMBL" id="MFA9948733.1"/>
    </source>
</evidence>